<dbReference type="EMBL" id="CANHGI010000002">
    <property type="protein sequence ID" value="CAI5440819.1"/>
    <property type="molecule type" value="Genomic_DNA"/>
</dbReference>
<keyword evidence="3" id="KW-0378">Hydrolase</keyword>
<dbReference type="PANTHER" id="PTHR46317:SF5">
    <property type="entry name" value="NADH-UBIQUINONE OXIDOREDUCTASE SUBUNIT B14.7"/>
    <property type="match status" value="1"/>
</dbReference>
<dbReference type="AlphaFoldDB" id="A0A9P1I8X2"/>
<comment type="caution">
    <text evidence="5">The sequence shown here is derived from an EMBL/GenBank/DDBJ whole genome shotgun (WGS) entry which is preliminary data.</text>
</comment>
<organism evidence="5 6">
    <name type="scientific">Caenorhabditis angaria</name>
    <dbReference type="NCBI Taxonomy" id="860376"/>
    <lineage>
        <taxon>Eukaryota</taxon>
        <taxon>Metazoa</taxon>
        <taxon>Ecdysozoa</taxon>
        <taxon>Nematoda</taxon>
        <taxon>Chromadorea</taxon>
        <taxon>Rhabditida</taxon>
        <taxon>Rhabditina</taxon>
        <taxon>Rhabditomorpha</taxon>
        <taxon>Rhabditoidea</taxon>
        <taxon>Rhabditidae</taxon>
        <taxon>Peloderinae</taxon>
        <taxon>Caenorhabditis</taxon>
    </lineage>
</organism>
<protein>
    <submittedName>
        <fullName evidence="5">Uncharacterized protein</fullName>
    </submittedName>
</protein>
<dbReference type="OrthoDB" id="5911915at2759"/>
<accession>A0A9P1I8X2</accession>
<dbReference type="GO" id="GO:0046872">
    <property type="term" value="F:metal ion binding"/>
    <property type="evidence" value="ECO:0007669"/>
    <property type="project" value="UniProtKB-KW"/>
</dbReference>
<evidence type="ECO:0000313" key="5">
    <source>
        <dbReference type="EMBL" id="CAI5440819.1"/>
    </source>
</evidence>
<evidence type="ECO:0000313" key="6">
    <source>
        <dbReference type="Proteomes" id="UP001152747"/>
    </source>
</evidence>
<evidence type="ECO:0000256" key="4">
    <source>
        <dbReference type="SAM" id="Phobius"/>
    </source>
</evidence>
<keyword evidence="4" id="KW-1133">Transmembrane helix</keyword>
<dbReference type="PANTHER" id="PTHR46317">
    <property type="entry name" value="HYDROLASE OF PHP SUPERFAMILY-RELATED PROTEIN"/>
    <property type="match status" value="1"/>
</dbReference>
<keyword evidence="2" id="KW-0479">Metal-binding</keyword>
<reference evidence="5" key="1">
    <citation type="submission" date="2022-11" db="EMBL/GenBank/DDBJ databases">
        <authorList>
            <person name="Kikuchi T."/>
        </authorList>
    </citation>
    <scope>NUCLEOTIDE SEQUENCE</scope>
    <source>
        <strain evidence="5">PS1010</strain>
    </source>
</reference>
<proteinExistence type="inferred from homology"/>
<evidence type="ECO:0000256" key="3">
    <source>
        <dbReference type="ARBA" id="ARBA00022801"/>
    </source>
</evidence>
<comment type="similarity">
    <text evidence="1">Belongs to the metallo-dependent hydrolases superfamily. TatD-type hydrolase family.</text>
</comment>
<feature type="transmembrane region" description="Helical" evidence="4">
    <location>
        <begin position="267"/>
        <end position="286"/>
    </location>
</feature>
<sequence length="328" mass="36320">MGHGEEPLTATYKTQRPPWIGVWSCREYKGRSDWWKEAGGEADSVTRSGKLRLQRFRYREEDPDWFDAKVADGSSLAGPLGLDSKKTKNITKKGDQPGELADFQDKVYGKSHQFKAIAEKFGLSKEHPGLDVNPTLGDLINSPKDHIGRNALIPNTWYHFGPRFFDTPLNQGAFWKGAAAAKYAAILLAPYTILEIRAINTVSVGEFGPKTFAKRYLQLAPFPLAVAFAWGFSLSAAATIRNKDDVYNHLFASAALGSTVATMKSNIALGTSAAVFSAILGIFWQYQRHSETGLQGMVAQPQSSGIWGGPLVWKQFRFGDQQIPEIRY</sequence>
<evidence type="ECO:0000256" key="1">
    <source>
        <dbReference type="ARBA" id="ARBA00009275"/>
    </source>
</evidence>
<feature type="transmembrane region" description="Helical" evidence="4">
    <location>
        <begin position="219"/>
        <end position="240"/>
    </location>
</feature>
<keyword evidence="6" id="KW-1185">Reference proteome</keyword>
<dbReference type="GO" id="GO:0016787">
    <property type="term" value="F:hydrolase activity"/>
    <property type="evidence" value="ECO:0007669"/>
    <property type="project" value="UniProtKB-KW"/>
</dbReference>
<gene>
    <name evidence="5" type="ORF">CAMP_LOCUS3456</name>
</gene>
<keyword evidence="4" id="KW-0812">Transmembrane</keyword>
<name>A0A9P1I8X2_9PELO</name>
<evidence type="ECO:0000256" key="2">
    <source>
        <dbReference type="ARBA" id="ARBA00022723"/>
    </source>
</evidence>
<keyword evidence="4" id="KW-0472">Membrane</keyword>
<dbReference type="Proteomes" id="UP001152747">
    <property type="component" value="Unassembled WGS sequence"/>
</dbReference>